<keyword evidence="4 11" id="KW-0808">Transferase</keyword>
<dbReference type="Pfam" id="PF13292">
    <property type="entry name" value="DXP_synthase_N"/>
    <property type="match status" value="1"/>
</dbReference>
<protein>
    <recommendedName>
        <fullName evidence="11">1-deoxy-D-xylulose-5-phosphate synthase</fullName>
        <ecNumber evidence="11">2.2.1.7</ecNumber>
    </recommendedName>
    <alternativeName>
        <fullName evidence="11">1-deoxyxylulose-5-phosphate synthase</fullName>
        <shortName evidence="11">DXP synthase</shortName>
        <shortName evidence="11">DXPS</shortName>
    </alternativeName>
</protein>
<dbReference type="EMBL" id="LS423452">
    <property type="protein sequence ID" value="SPS05890.1"/>
    <property type="molecule type" value="Genomic_DNA"/>
</dbReference>
<evidence type="ECO:0000256" key="11">
    <source>
        <dbReference type="HAMAP-Rule" id="MF_00315"/>
    </source>
</evidence>
<keyword evidence="6 11" id="KW-0460">Magnesium</keyword>
<evidence type="ECO:0000256" key="3">
    <source>
        <dbReference type="ARBA" id="ARBA00011738"/>
    </source>
</evidence>
<accession>A0A2X0QVT2</accession>
<gene>
    <name evidence="11 13" type="primary">dxs</name>
    <name evidence="13" type="ORF">NITFAB_1480</name>
</gene>
<dbReference type="NCBIfam" id="NF003933">
    <property type="entry name" value="PRK05444.2-2"/>
    <property type="match status" value="1"/>
</dbReference>
<dbReference type="SMART" id="SM00861">
    <property type="entry name" value="Transket_pyr"/>
    <property type="match status" value="1"/>
</dbReference>
<dbReference type="SUPFAM" id="SSF52518">
    <property type="entry name" value="Thiamin diphosphate-binding fold (THDP-binding)"/>
    <property type="match status" value="2"/>
</dbReference>
<dbReference type="Pfam" id="PF02779">
    <property type="entry name" value="Transket_pyr"/>
    <property type="match status" value="1"/>
</dbReference>
<evidence type="ECO:0000256" key="8">
    <source>
        <dbReference type="ARBA" id="ARBA00023052"/>
    </source>
</evidence>
<dbReference type="GO" id="GO:0008661">
    <property type="term" value="F:1-deoxy-D-xylulose-5-phosphate synthase activity"/>
    <property type="evidence" value="ECO:0007669"/>
    <property type="project" value="UniProtKB-UniRule"/>
</dbReference>
<keyword evidence="9 11" id="KW-0414">Isoprene biosynthesis</keyword>
<feature type="binding site" evidence="11">
    <location>
        <position position="387"/>
    </location>
    <ligand>
        <name>thiamine diphosphate</name>
        <dbReference type="ChEBI" id="CHEBI:58937"/>
    </ligand>
</feature>
<keyword evidence="5 11" id="KW-0479">Metal-binding</keyword>
<dbReference type="InterPro" id="IPR033248">
    <property type="entry name" value="Transketolase_C"/>
</dbReference>
<evidence type="ECO:0000256" key="7">
    <source>
        <dbReference type="ARBA" id="ARBA00022977"/>
    </source>
</evidence>
<feature type="binding site" evidence="11">
    <location>
        <position position="298"/>
    </location>
    <ligand>
        <name>thiamine diphosphate</name>
        <dbReference type="ChEBI" id="CHEBI:58937"/>
    </ligand>
</feature>
<feature type="domain" description="Transketolase-like pyrimidine-binding" evidence="12">
    <location>
        <begin position="336"/>
        <end position="500"/>
    </location>
</feature>
<evidence type="ECO:0000313" key="13">
    <source>
        <dbReference type="EMBL" id="SPS05890.1"/>
    </source>
</evidence>
<dbReference type="UniPathway" id="UPA00064">
    <property type="reaction ID" value="UER00091"/>
</dbReference>
<feature type="binding site" evidence="11">
    <location>
        <position position="162"/>
    </location>
    <ligand>
        <name>Mg(2+)</name>
        <dbReference type="ChEBI" id="CHEBI:18420"/>
    </ligand>
</feature>
<comment type="function">
    <text evidence="10 11">Catalyzes the acyloin condensation reaction between C atoms 2 and 3 of pyruvate and glyceraldehyde 3-phosphate to yield 1-deoxy-D-xylulose-5-phosphate (DXP).</text>
</comment>
<comment type="catalytic activity">
    <reaction evidence="11">
        <text>D-glyceraldehyde 3-phosphate + pyruvate + H(+) = 1-deoxy-D-xylulose 5-phosphate + CO2</text>
        <dbReference type="Rhea" id="RHEA:12605"/>
        <dbReference type="ChEBI" id="CHEBI:15361"/>
        <dbReference type="ChEBI" id="CHEBI:15378"/>
        <dbReference type="ChEBI" id="CHEBI:16526"/>
        <dbReference type="ChEBI" id="CHEBI:57792"/>
        <dbReference type="ChEBI" id="CHEBI:59776"/>
        <dbReference type="EC" id="2.2.1.7"/>
    </reaction>
</comment>
<dbReference type="SUPFAM" id="SSF52922">
    <property type="entry name" value="TK C-terminal domain-like"/>
    <property type="match status" value="1"/>
</dbReference>
<keyword evidence="8 11" id="KW-0786">Thiamine pyrophosphate</keyword>
<comment type="subunit">
    <text evidence="3 11">Homodimer.</text>
</comment>
<dbReference type="AlphaFoldDB" id="A0A2X0QVT2"/>
<evidence type="ECO:0000256" key="5">
    <source>
        <dbReference type="ARBA" id="ARBA00022723"/>
    </source>
</evidence>
<dbReference type="InterPro" id="IPR005475">
    <property type="entry name" value="Transketolase-like_Pyr-bd"/>
</dbReference>
<dbReference type="HAMAP" id="MF_00315">
    <property type="entry name" value="DXP_synth"/>
    <property type="match status" value="1"/>
</dbReference>
<dbReference type="InterPro" id="IPR009014">
    <property type="entry name" value="Transketo_C/PFOR_II"/>
</dbReference>
<dbReference type="NCBIfam" id="TIGR00204">
    <property type="entry name" value="dxs"/>
    <property type="match status" value="1"/>
</dbReference>
<comment type="cofactor">
    <cofactor evidence="11">
        <name>Mg(2+)</name>
        <dbReference type="ChEBI" id="CHEBI:18420"/>
    </cofactor>
    <text evidence="11">Binds 1 Mg(2+) ion per subunit.</text>
</comment>
<evidence type="ECO:0000256" key="6">
    <source>
        <dbReference type="ARBA" id="ARBA00022842"/>
    </source>
</evidence>
<name>A0A2X0QVT2_9PROT</name>
<dbReference type="FunFam" id="3.40.50.920:FF:000002">
    <property type="entry name" value="1-deoxy-D-xylulose-5-phosphate synthase"/>
    <property type="match status" value="1"/>
</dbReference>
<dbReference type="GO" id="GO:0005829">
    <property type="term" value="C:cytosol"/>
    <property type="evidence" value="ECO:0007669"/>
    <property type="project" value="TreeGrafter"/>
</dbReference>
<feature type="binding site" evidence="11">
    <location>
        <begin position="163"/>
        <end position="164"/>
    </location>
    <ligand>
        <name>thiamine diphosphate</name>
        <dbReference type="ChEBI" id="CHEBI:58937"/>
    </ligand>
</feature>
<dbReference type="InterPro" id="IPR005477">
    <property type="entry name" value="Dxylulose-5-P_synthase"/>
</dbReference>
<evidence type="ECO:0000259" key="12">
    <source>
        <dbReference type="SMART" id="SM00861"/>
    </source>
</evidence>
<comment type="similarity">
    <text evidence="2 11">Belongs to the transketolase family. DXPS subfamily.</text>
</comment>
<dbReference type="InterPro" id="IPR020826">
    <property type="entry name" value="Transketolase_BS"/>
</dbReference>
<comment type="pathway">
    <text evidence="1 11">Metabolic intermediate biosynthesis; 1-deoxy-D-xylulose 5-phosphate biosynthesis; 1-deoxy-D-xylulose 5-phosphate from D-glyceraldehyde 3-phosphate and pyruvate: step 1/1.</text>
</comment>
<organism evidence="13">
    <name type="scientific">Candidatus Nitrotoga fabula</name>
    <dbReference type="NCBI Taxonomy" id="2182327"/>
    <lineage>
        <taxon>Bacteria</taxon>
        <taxon>Pseudomonadati</taxon>
        <taxon>Pseudomonadota</taxon>
        <taxon>Betaproteobacteria</taxon>
        <taxon>Nitrosomonadales</taxon>
        <taxon>Gallionellaceae</taxon>
        <taxon>Candidatus Nitrotoga</taxon>
    </lineage>
</organism>
<dbReference type="PROSITE" id="PS00801">
    <property type="entry name" value="TRANSKETOLASE_1"/>
    <property type="match status" value="1"/>
</dbReference>
<dbReference type="PANTHER" id="PTHR43322:SF5">
    <property type="entry name" value="1-DEOXY-D-XYLULOSE-5-PHOSPHATE SYNTHASE, CHLOROPLASTIC"/>
    <property type="match status" value="1"/>
</dbReference>
<evidence type="ECO:0000256" key="4">
    <source>
        <dbReference type="ARBA" id="ARBA00022679"/>
    </source>
</evidence>
<feature type="binding site" evidence="11">
    <location>
        <position position="191"/>
    </location>
    <ligand>
        <name>thiamine diphosphate</name>
        <dbReference type="ChEBI" id="CHEBI:58937"/>
    </ligand>
</feature>
<dbReference type="PANTHER" id="PTHR43322">
    <property type="entry name" value="1-D-DEOXYXYLULOSE 5-PHOSPHATE SYNTHASE-RELATED"/>
    <property type="match status" value="1"/>
</dbReference>
<feature type="binding site" evidence="11">
    <location>
        <begin position="131"/>
        <end position="133"/>
    </location>
    <ligand>
        <name>thiamine diphosphate</name>
        <dbReference type="ChEBI" id="CHEBI:58937"/>
    </ligand>
</feature>
<feature type="binding site" evidence="11">
    <location>
        <position position="90"/>
    </location>
    <ligand>
        <name>thiamine diphosphate</name>
        <dbReference type="ChEBI" id="CHEBI:58937"/>
    </ligand>
</feature>
<dbReference type="GO" id="GO:0016114">
    <property type="term" value="P:terpenoid biosynthetic process"/>
    <property type="evidence" value="ECO:0007669"/>
    <property type="project" value="UniProtKB-UniRule"/>
</dbReference>
<evidence type="ECO:0000256" key="1">
    <source>
        <dbReference type="ARBA" id="ARBA00004980"/>
    </source>
</evidence>
<dbReference type="FunFam" id="3.40.50.970:FF:000005">
    <property type="entry name" value="1-deoxy-D-xylulose-5-phosphate synthase"/>
    <property type="match status" value="1"/>
</dbReference>
<dbReference type="CDD" id="cd02007">
    <property type="entry name" value="TPP_DXS"/>
    <property type="match status" value="1"/>
</dbReference>
<dbReference type="CDD" id="cd07033">
    <property type="entry name" value="TPP_PYR_DXS_TK_like"/>
    <property type="match status" value="1"/>
</dbReference>
<dbReference type="GO" id="GO:0000287">
    <property type="term" value="F:magnesium ion binding"/>
    <property type="evidence" value="ECO:0007669"/>
    <property type="project" value="UniProtKB-UniRule"/>
</dbReference>
<evidence type="ECO:0000256" key="2">
    <source>
        <dbReference type="ARBA" id="ARBA00011081"/>
    </source>
</evidence>
<dbReference type="GO" id="GO:0009228">
    <property type="term" value="P:thiamine biosynthetic process"/>
    <property type="evidence" value="ECO:0007669"/>
    <property type="project" value="UniProtKB-UniRule"/>
</dbReference>
<evidence type="ECO:0000256" key="10">
    <source>
        <dbReference type="ARBA" id="ARBA00055605"/>
    </source>
</evidence>
<dbReference type="Gene3D" id="3.40.50.970">
    <property type="match status" value="2"/>
</dbReference>
<comment type="cofactor">
    <cofactor evidence="11">
        <name>thiamine diphosphate</name>
        <dbReference type="ChEBI" id="CHEBI:58937"/>
    </cofactor>
    <text evidence="11">Binds 1 thiamine pyrophosphate per subunit.</text>
</comment>
<keyword evidence="7 11" id="KW-0784">Thiamine biosynthesis</keyword>
<proteinExistence type="inferred from homology"/>
<dbReference type="Gene3D" id="3.40.50.920">
    <property type="match status" value="1"/>
</dbReference>
<dbReference type="InterPro" id="IPR049557">
    <property type="entry name" value="Transketolase_CS"/>
</dbReference>
<dbReference type="GO" id="GO:0030976">
    <property type="term" value="F:thiamine pyrophosphate binding"/>
    <property type="evidence" value="ECO:0007669"/>
    <property type="project" value="UniProtKB-UniRule"/>
</dbReference>
<dbReference type="GO" id="GO:0019288">
    <property type="term" value="P:isopentenyl diphosphate biosynthetic process, methylerythritol 4-phosphate pathway"/>
    <property type="evidence" value="ECO:0007669"/>
    <property type="project" value="TreeGrafter"/>
</dbReference>
<dbReference type="Pfam" id="PF02780">
    <property type="entry name" value="Transketolase_C"/>
    <property type="match status" value="1"/>
</dbReference>
<reference evidence="13" key="1">
    <citation type="submission" date="2018-05" db="EMBL/GenBank/DDBJ databases">
        <authorList>
            <person name="Lanie J.A."/>
            <person name="Ng W.-L."/>
            <person name="Kazmierczak K.M."/>
            <person name="Andrzejewski T.M."/>
            <person name="Davidsen T.M."/>
            <person name="Wayne K.J."/>
            <person name="Tettelin H."/>
            <person name="Glass J.I."/>
            <person name="Rusch D."/>
            <person name="Podicherti R."/>
            <person name="Tsui H.-C.T."/>
            <person name="Winkler M.E."/>
        </authorList>
    </citation>
    <scope>NUCLEOTIDE SEQUENCE</scope>
    <source>
        <strain evidence="13">KNB</strain>
    </source>
</reference>
<sequence length="637" mass="69253">MIWQILSCLESTDGFVMVLLLNTINTPECLRQLDRKQLPQLAEELRQFLVKSVSKTGGHLSSNLGTIELTIALHYVFNTPYDRLVWDVGHQTYSHKILTGRRELMKTLRMAGGISGFPSRAESIYDAFGTAHSSTSISAALGMSVAAKIDGSDRRAVAIIGDGAMSGGMAFEALNNAGAMDTNLLVVLNDNDMSISRPVGALNNYFAKLMSGRFYSAMRRSSEKMLKGIPPVLEFAKRAEEHVKGMVTPGTLFEEFGFNYIGPIDGHDLDTLVTTLGNIRQLHGPQFLHVVTRKGKGYLHAEENCLLYHGVGKFDPEQGILPKTALDDGKGQARKQTYAEIFGEWLCDMARQDKRLVGITPAMCEGSGMGEFAKNFPQRYFDVGIAEQHALTFAAGLACEGYKPVVAIYSTFLQRAYDQLIHDIAIQNLPVVFAIDRAGLVGADGATHAGSFDLSFLRCIPNMTVMAPSDENECRQLLYTAFLLDTPAAVRYPRGYGPGSVPLKAMKGLPIGKGEIRRLGQKVAILSFGSMLHQAIDAADVLDATVANMRFVKPLDTELILQLAKEHVLLVTVEENTVLGGAGSAVTECLQQHGMSVAVLQLGLPDKFLEQGEPEKMLATCGLDAAGIIASIRSRMS</sequence>
<evidence type="ECO:0000256" key="9">
    <source>
        <dbReference type="ARBA" id="ARBA00023229"/>
    </source>
</evidence>
<dbReference type="InterPro" id="IPR029061">
    <property type="entry name" value="THDP-binding"/>
</dbReference>
<dbReference type="EC" id="2.2.1.7" evidence="11"/>
<dbReference type="PROSITE" id="PS00802">
    <property type="entry name" value="TRANSKETOLASE_2"/>
    <property type="match status" value="1"/>
</dbReference>
<feature type="binding site" evidence="11">
    <location>
        <position position="191"/>
    </location>
    <ligand>
        <name>Mg(2+)</name>
        <dbReference type="ChEBI" id="CHEBI:18420"/>
    </ligand>
</feature>